<dbReference type="Pfam" id="PF00069">
    <property type="entry name" value="Pkinase"/>
    <property type="match status" value="1"/>
</dbReference>
<reference evidence="7 8" key="1">
    <citation type="submission" date="2023-04" db="EMBL/GenBank/DDBJ databases">
        <title>A novel bacteria isolated from coastal sediment.</title>
        <authorList>
            <person name="Liu X.-J."/>
            <person name="Du Z.-J."/>
        </authorList>
    </citation>
    <scope>NUCLEOTIDE SEQUENCE [LARGE SCALE GENOMIC DNA]</scope>
    <source>
        <strain evidence="7 8">SDUM461004</strain>
    </source>
</reference>
<dbReference type="SMART" id="SM00220">
    <property type="entry name" value="S_TKc"/>
    <property type="match status" value="1"/>
</dbReference>
<dbReference type="EMBL" id="JARXIC010000022">
    <property type="protein sequence ID" value="MDQ8195350.1"/>
    <property type="molecule type" value="Genomic_DNA"/>
</dbReference>
<comment type="caution">
    <text evidence="7">The sequence shown here is derived from an EMBL/GenBank/DDBJ whole genome shotgun (WGS) entry which is preliminary data.</text>
</comment>
<dbReference type="RefSeq" id="WP_308985806.1">
    <property type="nucleotide sequence ID" value="NZ_JARXIC010000022.1"/>
</dbReference>
<evidence type="ECO:0000259" key="6">
    <source>
        <dbReference type="PROSITE" id="PS50011"/>
    </source>
</evidence>
<organism evidence="7 8">
    <name type="scientific">Thalassobacterium sedimentorum</name>
    <dbReference type="NCBI Taxonomy" id="3041258"/>
    <lineage>
        <taxon>Bacteria</taxon>
        <taxon>Pseudomonadati</taxon>
        <taxon>Verrucomicrobiota</taxon>
        <taxon>Opitutia</taxon>
        <taxon>Puniceicoccales</taxon>
        <taxon>Coraliomargaritaceae</taxon>
        <taxon>Thalassobacterium</taxon>
    </lineage>
</organism>
<dbReference type="SUPFAM" id="SSF56112">
    <property type="entry name" value="Protein kinase-like (PK-like)"/>
    <property type="match status" value="1"/>
</dbReference>
<proteinExistence type="predicted"/>
<keyword evidence="3 7" id="KW-0418">Kinase</keyword>
<name>A0ABU1AKK8_9BACT</name>
<dbReference type="InterPro" id="IPR000719">
    <property type="entry name" value="Prot_kinase_dom"/>
</dbReference>
<accession>A0ABU1AKK8</accession>
<evidence type="ECO:0000256" key="2">
    <source>
        <dbReference type="ARBA" id="ARBA00022741"/>
    </source>
</evidence>
<dbReference type="PANTHER" id="PTHR43289">
    <property type="entry name" value="MITOGEN-ACTIVATED PROTEIN KINASE KINASE KINASE 20-RELATED"/>
    <property type="match status" value="1"/>
</dbReference>
<dbReference type="CDD" id="cd14014">
    <property type="entry name" value="STKc_PknB_like"/>
    <property type="match status" value="1"/>
</dbReference>
<dbReference type="PANTHER" id="PTHR43289:SF6">
    <property type="entry name" value="SERINE_THREONINE-PROTEIN KINASE NEKL-3"/>
    <property type="match status" value="1"/>
</dbReference>
<evidence type="ECO:0000313" key="8">
    <source>
        <dbReference type="Proteomes" id="UP001243717"/>
    </source>
</evidence>
<gene>
    <name evidence="7" type="ORF">QEH59_13010</name>
</gene>
<keyword evidence="8" id="KW-1185">Reference proteome</keyword>
<evidence type="ECO:0000313" key="7">
    <source>
        <dbReference type="EMBL" id="MDQ8195350.1"/>
    </source>
</evidence>
<evidence type="ECO:0000256" key="1">
    <source>
        <dbReference type="ARBA" id="ARBA00022679"/>
    </source>
</evidence>
<evidence type="ECO:0000256" key="3">
    <source>
        <dbReference type="ARBA" id="ARBA00022777"/>
    </source>
</evidence>
<dbReference type="Gene3D" id="3.30.200.20">
    <property type="entry name" value="Phosphorylase Kinase, domain 1"/>
    <property type="match status" value="1"/>
</dbReference>
<dbReference type="EC" id="2.7.11.1" evidence="7"/>
<dbReference type="PROSITE" id="PS00108">
    <property type="entry name" value="PROTEIN_KINASE_ST"/>
    <property type="match status" value="1"/>
</dbReference>
<dbReference type="Proteomes" id="UP001243717">
    <property type="component" value="Unassembled WGS sequence"/>
</dbReference>
<feature type="region of interest" description="Disordered" evidence="5">
    <location>
        <begin position="299"/>
        <end position="318"/>
    </location>
</feature>
<feature type="domain" description="Protein kinase" evidence="6">
    <location>
        <begin position="26"/>
        <end position="299"/>
    </location>
</feature>
<evidence type="ECO:0000256" key="5">
    <source>
        <dbReference type="SAM" id="MobiDB-lite"/>
    </source>
</evidence>
<keyword evidence="4" id="KW-0067">ATP-binding</keyword>
<keyword evidence="1 7" id="KW-0808">Transferase</keyword>
<dbReference type="PROSITE" id="PS50011">
    <property type="entry name" value="PROTEIN_KINASE_DOM"/>
    <property type="match status" value="1"/>
</dbReference>
<evidence type="ECO:0000256" key="4">
    <source>
        <dbReference type="ARBA" id="ARBA00022840"/>
    </source>
</evidence>
<dbReference type="GO" id="GO:0004674">
    <property type="term" value="F:protein serine/threonine kinase activity"/>
    <property type="evidence" value="ECO:0007669"/>
    <property type="project" value="UniProtKB-EC"/>
</dbReference>
<sequence length="318" mass="35472">MIMDISGMGFTDELCSLQPGMSLGNLHIVSFIGKGAIGEVYLAQHEMLGKEFAVKVIPKGFNGEDGATVFKQAARIQTKLDHPNILRIDDLGEEDMFYWLRMEHVEGEVTADKVRIRTLDDLMRNNKGPLSEEEVHYYLYYLLLGLDHAHNEGIIHADLKPANVLITEDGVKISELGVTDLIGHAWDDFHLLRNDVRLEPTPFDPLPGFSRALPSLLNAFEYYSPEQRAGKQPDIASNLYTVGLMTYRMLTGRHCLSLDLPTKAVNGINPRWDAWMKQALAYDPEDRFQSASDMLHAIPGLDAGEEAEDSASSEQAAS</sequence>
<keyword evidence="2" id="KW-0547">Nucleotide-binding</keyword>
<dbReference type="InterPro" id="IPR008271">
    <property type="entry name" value="Ser/Thr_kinase_AS"/>
</dbReference>
<dbReference type="Gene3D" id="1.10.510.10">
    <property type="entry name" value="Transferase(Phosphotransferase) domain 1"/>
    <property type="match status" value="1"/>
</dbReference>
<protein>
    <submittedName>
        <fullName evidence="7">Serine/threonine-protein kinase</fullName>
        <ecNumber evidence="7">2.7.11.1</ecNumber>
    </submittedName>
</protein>
<dbReference type="InterPro" id="IPR011009">
    <property type="entry name" value="Kinase-like_dom_sf"/>
</dbReference>